<comment type="caution">
    <text evidence="8">The sequence shown here is derived from an EMBL/GenBank/DDBJ whole genome shotgun (WGS) entry which is preliminary data.</text>
</comment>
<dbReference type="UniPathway" id="UPA00219"/>
<evidence type="ECO:0000313" key="8">
    <source>
        <dbReference type="EMBL" id="KKR62999.1"/>
    </source>
</evidence>
<proteinExistence type="predicted"/>
<evidence type="ECO:0000313" key="9">
    <source>
        <dbReference type="Proteomes" id="UP000034613"/>
    </source>
</evidence>
<dbReference type="CDD" id="cd16913">
    <property type="entry name" value="YkuD_like"/>
    <property type="match status" value="1"/>
</dbReference>
<keyword evidence="2" id="KW-0808">Transferase</keyword>
<keyword evidence="4 6" id="KW-0573">Peptidoglycan synthesis</keyword>
<dbReference type="GO" id="GO:0071555">
    <property type="term" value="P:cell wall organization"/>
    <property type="evidence" value="ECO:0007669"/>
    <property type="project" value="UniProtKB-UniRule"/>
</dbReference>
<evidence type="ECO:0000259" key="7">
    <source>
        <dbReference type="PROSITE" id="PS52029"/>
    </source>
</evidence>
<dbReference type="EMBL" id="LBZB01000017">
    <property type="protein sequence ID" value="KKR62999.1"/>
    <property type="molecule type" value="Genomic_DNA"/>
</dbReference>
<dbReference type="Proteomes" id="UP000034613">
    <property type="component" value="Unassembled WGS sequence"/>
</dbReference>
<evidence type="ECO:0000256" key="3">
    <source>
        <dbReference type="ARBA" id="ARBA00022960"/>
    </source>
</evidence>
<sequence>MKRKNLPKLIFGLLLVFLAVSLGVFLISLRRGATTIACGTSDLSGNFDESELTAIFEDKKIAVPVIADSFQGRKVLGEAAPSSRWIEVDLSEQKLKAWDGGSLFLETPVSTGLPWWPTPPGEFRVWLKVRATKMEGGSGKYYYYLPNVPFVMFYENAQVPRWRGFSLHGTYWHIHE</sequence>
<dbReference type="GO" id="GO:0005576">
    <property type="term" value="C:extracellular region"/>
    <property type="evidence" value="ECO:0007669"/>
    <property type="project" value="TreeGrafter"/>
</dbReference>
<keyword evidence="5 6" id="KW-0961">Cell wall biogenesis/degradation</keyword>
<reference evidence="8 9" key="1">
    <citation type="journal article" date="2015" name="Nature">
        <title>rRNA introns, odd ribosomes, and small enigmatic genomes across a large radiation of phyla.</title>
        <authorList>
            <person name="Brown C.T."/>
            <person name="Hug L.A."/>
            <person name="Thomas B.C."/>
            <person name="Sharon I."/>
            <person name="Castelle C.J."/>
            <person name="Singh A."/>
            <person name="Wilkins M.J."/>
            <person name="Williams K.H."/>
            <person name="Banfield J.F."/>
        </authorList>
    </citation>
    <scope>NUCLEOTIDE SEQUENCE [LARGE SCALE GENOMIC DNA]</scope>
</reference>
<dbReference type="AlphaFoldDB" id="A0A0G0SDR8"/>
<dbReference type="InterPro" id="IPR038063">
    <property type="entry name" value="Transpep_catalytic_dom"/>
</dbReference>
<evidence type="ECO:0000256" key="6">
    <source>
        <dbReference type="PROSITE-ProRule" id="PRU01373"/>
    </source>
</evidence>
<dbReference type="GO" id="GO:0071972">
    <property type="term" value="F:peptidoglycan L,D-transpeptidase activity"/>
    <property type="evidence" value="ECO:0007669"/>
    <property type="project" value="TreeGrafter"/>
</dbReference>
<gene>
    <name evidence="8" type="ORF">UU03_C0017G0005</name>
</gene>
<dbReference type="PANTHER" id="PTHR30582:SF2">
    <property type="entry name" value="L,D-TRANSPEPTIDASE YCIB-RELATED"/>
    <property type="match status" value="1"/>
</dbReference>
<comment type="caution">
    <text evidence="6">Lacks conserved residue(s) required for the propagation of feature annotation.</text>
</comment>
<name>A0A0G0SDR8_9BACT</name>
<dbReference type="Pfam" id="PF03734">
    <property type="entry name" value="YkuD"/>
    <property type="match status" value="1"/>
</dbReference>
<keyword evidence="3 6" id="KW-0133">Cell shape</keyword>
<comment type="pathway">
    <text evidence="1 6">Cell wall biogenesis; peptidoglycan biosynthesis.</text>
</comment>
<organism evidence="8 9">
    <name type="scientific">Candidatus Woesebacteria bacterium GW2011_GWA1_40_45</name>
    <dbReference type="NCBI Taxonomy" id="1618554"/>
    <lineage>
        <taxon>Bacteria</taxon>
        <taxon>Candidatus Woeseibacteriota</taxon>
    </lineage>
</organism>
<dbReference type="PANTHER" id="PTHR30582">
    <property type="entry name" value="L,D-TRANSPEPTIDASE"/>
    <property type="match status" value="1"/>
</dbReference>
<dbReference type="GO" id="GO:0016740">
    <property type="term" value="F:transferase activity"/>
    <property type="evidence" value="ECO:0007669"/>
    <property type="project" value="UniProtKB-KW"/>
</dbReference>
<dbReference type="InterPro" id="IPR005490">
    <property type="entry name" value="LD_TPept_cat_dom"/>
</dbReference>
<dbReference type="PROSITE" id="PS52029">
    <property type="entry name" value="LD_TPASE"/>
    <property type="match status" value="1"/>
</dbReference>
<accession>A0A0G0SDR8</accession>
<protein>
    <submittedName>
        <fullName evidence="8">ErfK/YbiS/YcfS/YnhG family protein</fullName>
    </submittedName>
</protein>
<evidence type="ECO:0000256" key="4">
    <source>
        <dbReference type="ARBA" id="ARBA00022984"/>
    </source>
</evidence>
<evidence type="ECO:0000256" key="5">
    <source>
        <dbReference type="ARBA" id="ARBA00023316"/>
    </source>
</evidence>
<dbReference type="GO" id="GO:0008360">
    <property type="term" value="P:regulation of cell shape"/>
    <property type="evidence" value="ECO:0007669"/>
    <property type="project" value="UniProtKB-UniRule"/>
</dbReference>
<evidence type="ECO:0000256" key="1">
    <source>
        <dbReference type="ARBA" id="ARBA00004752"/>
    </source>
</evidence>
<dbReference type="Gene3D" id="2.40.440.10">
    <property type="entry name" value="L,D-transpeptidase catalytic domain-like"/>
    <property type="match status" value="1"/>
</dbReference>
<dbReference type="InterPro" id="IPR050979">
    <property type="entry name" value="LD-transpeptidase"/>
</dbReference>
<feature type="domain" description="L,D-TPase catalytic" evidence="7">
    <location>
        <begin position="84"/>
        <end position="176"/>
    </location>
</feature>
<dbReference type="SUPFAM" id="SSF141523">
    <property type="entry name" value="L,D-transpeptidase catalytic domain-like"/>
    <property type="match status" value="1"/>
</dbReference>
<evidence type="ECO:0000256" key="2">
    <source>
        <dbReference type="ARBA" id="ARBA00022679"/>
    </source>
</evidence>
<dbReference type="GO" id="GO:0018104">
    <property type="term" value="P:peptidoglycan-protein cross-linking"/>
    <property type="evidence" value="ECO:0007669"/>
    <property type="project" value="TreeGrafter"/>
</dbReference>